<accession>A0A084EJL1</accession>
<dbReference type="InterPro" id="IPR017927">
    <property type="entry name" value="FAD-bd_FR_type"/>
</dbReference>
<dbReference type="Pfam" id="PF00258">
    <property type="entry name" value="Flavodoxin_1"/>
    <property type="match status" value="1"/>
</dbReference>
<evidence type="ECO:0000256" key="2">
    <source>
        <dbReference type="ARBA" id="ARBA00022643"/>
    </source>
</evidence>
<dbReference type="GO" id="GO:0016491">
    <property type="term" value="F:oxidoreductase activity"/>
    <property type="evidence" value="ECO:0007669"/>
    <property type="project" value="InterPro"/>
</dbReference>
<dbReference type="Proteomes" id="UP000028534">
    <property type="component" value="Unassembled WGS sequence"/>
</dbReference>
<dbReference type="EMBL" id="JGVR01000018">
    <property type="protein sequence ID" value="KEZ18153.1"/>
    <property type="molecule type" value="Genomic_DNA"/>
</dbReference>
<dbReference type="InterPro" id="IPR008254">
    <property type="entry name" value="Flavodoxin/NO_synth"/>
</dbReference>
<feature type="transmembrane region" description="Helical" evidence="4">
    <location>
        <begin position="207"/>
        <end position="232"/>
    </location>
</feature>
<dbReference type="SUPFAM" id="SSF63380">
    <property type="entry name" value="Riboflavin synthase domain-like"/>
    <property type="match status" value="1"/>
</dbReference>
<organism evidence="7 8">
    <name type="scientific">Sphingobium yanoikuyae</name>
    <name type="common">Sphingomonas yanoikuyae</name>
    <dbReference type="NCBI Taxonomy" id="13690"/>
    <lineage>
        <taxon>Bacteria</taxon>
        <taxon>Pseudomonadati</taxon>
        <taxon>Pseudomonadota</taxon>
        <taxon>Alphaproteobacteria</taxon>
        <taxon>Sphingomonadales</taxon>
        <taxon>Sphingomonadaceae</taxon>
        <taxon>Sphingobium</taxon>
    </lineage>
</organism>
<evidence type="ECO:0000259" key="5">
    <source>
        <dbReference type="PROSITE" id="PS50902"/>
    </source>
</evidence>
<dbReference type="InterPro" id="IPR039261">
    <property type="entry name" value="FNR_nucleotide-bd"/>
</dbReference>
<dbReference type="STRING" id="13690.AX777_06955"/>
<reference evidence="7 8" key="1">
    <citation type="submission" date="2014-03" db="EMBL/GenBank/DDBJ databases">
        <title>Genome sequence of Sphingobium yanoikuyae B1.</title>
        <authorList>
            <person name="Gan H.M."/>
            <person name="Gan H.Y."/>
            <person name="Savka M.A."/>
        </authorList>
    </citation>
    <scope>NUCLEOTIDE SEQUENCE [LARGE SCALE GENOMIC DNA]</scope>
    <source>
        <strain evidence="7 8">B1</strain>
    </source>
</reference>
<dbReference type="InterPro" id="IPR017938">
    <property type="entry name" value="Riboflavin_synthase-like_b-brl"/>
</dbReference>
<dbReference type="PRINTS" id="PR00369">
    <property type="entry name" value="FLAVODOXIN"/>
</dbReference>
<dbReference type="Pfam" id="PF00175">
    <property type="entry name" value="NAD_binding_1"/>
    <property type="match status" value="1"/>
</dbReference>
<dbReference type="PANTHER" id="PTHR34219:SF3">
    <property type="entry name" value="BLL7967 PROTEIN"/>
    <property type="match status" value="1"/>
</dbReference>
<name>A0A084EJL1_SPHYA</name>
<dbReference type="PATRIC" id="fig|13690.10.peg.3068"/>
<keyword evidence="1" id="KW-0285">Flavoprotein</keyword>
<dbReference type="PROSITE" id="PS51384">
    <property type="entry name" value="FAD_FR"/>
    <property type="match status" value="1"/>
</dbReference>
<dbReference type="PANTHER" id="PTHR34219">
    <property type="entry name" value="IRON-REGULATED INNER MEMBRANE PROTEIN-RELATED"/>
    <property type="match status" value="1"/>
</dbReference>
<dbReference type="GO" id="GO:0010181">
    <property type="term" value="F:FMN binding"/>
    <property type="evidence" value="ECO:0007669"/>
    <property type="project" value="InterPro"/>
</dbReference>
<keyword evidence="2" id="KW-0288">FMN</keyword>
<feature type="domain" description="Flavodoxin-like" evidence="5">
    <location>
        <begin position="410"/>
        <end position="548"/>
    </location>
</feature>
<keyword evidence="3" id="KW-0249">Electron transport</keyword>
<feature type="transmembrane region" description="Helical" evidence="4">
    <location>
        <begin position="360"/>
        <end position="381"/>
    </location>
</feature>
<dbReference type="InterPro" id="IPR001094">
    <property type="entry name" value="Flavdoxin-like"/>
</dbReference>
<evidence type="ECO:0000256" key="3">
    <source>
        <dbReference type="ARBA" id="ARBA00022982"/>
    </source>
</evidence>
<keyword evidence="4" id="KW-0812">Transmembrane</keyword>
<keyword evidence="3" id="KW-0813">Transport</keyword>
<dbReference type="InterPro" id="IPR005625">
    <property type="entry name" value="PepSY-ass_TM"/>
</dbReference>
<dbReference type="SUPFAM" id="SSF52218">
    <property type="entry name" value="Flavoproteins"/>
    <property type="match status" value="1"/>
</dbReference>
<dbReference type="PROSITE" id="PS50902">
    <property type="entry name" value="FLAVODOXIN_LIKE"/>
    <property type="match status" value="1"/>
</dbReference>
<dbReference type="Pfam" id="PF03929">
    <property type="entry name" value="PepSY_TM"/>
    <property type="match status" value="1"/>
</dbReference>
<gene>
    <name evidence="7" type="ORF">CP98_02992</name>
</gene>
<dbReference type="InterPro" id="IPR029039">
    <property type="entry name" value="Flavoprotein-like_sf"/>
</dbReference>
<comment type="caution">
    <text evidence="7">The sequence shown here is derived from an EMBL/GenBank/DDBJ whole genome shotgun (WGS) entry which is preliminary data.</text>
</comment>
<evidence type="ECO:0000256" key="1">
    <source>
        <dbReference type="ARBA" id="ARBA00022630"/>
    </source>
</evidence>
<dbReference type="eggNOG" id="COG0369">
    <property type="taxonomic scope" value="Bacteria"/>
</dbReference>
<dbReference type="eggNOG" id="COG3182">
    <property type="taxonomic scope" value="Bacteria"/>
</dbReference>
<proteinExistence type="predicted"/>
<feature type="domain" description="FAD-binding FR-type" evidence="6">
    <location>
        <begin position="562"/>
        <end position="723"/>
    </location>
</feature>
<dbReference type="InterPro" id="IPR001433">
    <property type="entry name" value="OxRdtase_FAD/NAD-bd"/>
</dbReference>
<sequence>MLQMRNRLGFRMAANGAQVTKRILFQIHWFLGITAGLVLALMGVTGATMSFEDEISEALSPRLYAPGVPSKPDLSPDQLIARVQADNPGYYIARLDWEMARDRSHSVRLSSSEGRGRKQGQVDRATGAWLGAPAGEGFFHLMDDLHRWLALPGGGNGIGRQITAFSAIALIFFALSGLYLRWPRQALDWRAWLVLDLRKTGRNLWRALHVVIGTWVLLFYLLSALTGLWWSYDWYRQGVIYSLTGKTPSEEGRRSEKRDGIAPRPSIDPAWTAFRRATGNDYIWVRITQPAPSQPMKTISFDARPEGARHLRQTDKYSYDPASYALEKRDLYDRRPLGVIITQSVYELHRGAFFGLPGRIIMMLTSLTMPLFTVTGFLLYLSRRKRKQAARALAGDVAAVAGGDMGGGDLLIAYASQTGTAEIRARNAAQALAHGGVRAQVVPVGRLTRDMLVGAQRILFVVSTYGEGEPPDMARGFASRLLRGGPIDLGHVHYGVLAIGDREYPDFCAFGITVDGWMAGAGAQPLFPLIAMGHEDEAAEQAWHDALHDLGAGEGDRGQMVIPFTPWRLVARHALNPDSPALTAYHLQFEPVGTDVPEWQAGDIVELHPCNAPEAVEALLASQAPEGDLIAVPAALRAELARAMLPDAGTPLTMAAARALRPLPAREYSAASIMADGVLDLVVRQVRDDDGRLGIGSGWLTAHMAPGETTMMRVRPNPGFRTDPAARGAMILIGNGTGIAGLRAHLRAAAHDGMGGHWLLFGERSRAHERYFDAELSAWLADGTLARLDRSFSRDADCGRYVQHLLADVGAELRERIDQGATILVCGSLEGMAQSVHEALIAILGEATLNDLAEAGRYKRDVY</sequence>
<feature type="transmembrane region" description="Helical" evidence="4">
    <location>
        <begin position="29"/>
        <end position="51"/>
    </location>
</feature>
<keyword evidence="4" id="KW-1133">Transmembrane helix</keyword>
<feature type="transmembrane region" description="Helical" evidence="4">
    <location>
        <begin position="158"/>
        <end position="180"/>
    </location>
</feature>
<evidence type="ECO:0000256" key="4">
    <source>
        <dbReference type="SAM" id="Phobius"/>
    </source>
</evidence>
<evidence type="ECO:0000313" key="7">
    <source>
        <dbReference type="EMBL" id="KEZ18153.1"/>
    </source>
</evidence>
<evidence type="ECO:0000313" key="8">
    <source>
        <dbReference type="Proteomes" id="UP000028534"/>
    </source>
</evidence>
<dbReference type="SUPFAM" id="SSF52343">
    <property type="entry name" value="Ferredoxin reductase-like, C-terminal NADP-linked domain"/>
    <property type="match status" value="1"/>
</dbReference>
<dbReference type="AlphaFoldDB" id="A0A084EJL1"/>
<dbReference type="Gene3D" id="3.40.50.360">
    <property type="match status" value="1"/>
</dbReference>
<keyword evidence="4" id="KW-0472">Membrane</keyword>
<evidence type="ECO:0000259" key="6">
    <source>
        <dbReference type="PROSITE" id="PS51384"/>
    </source>
</evidence>
<protein>
    <submittedName>
        <fullName evidence="7">Sulfite reductase, alpha subunit (Flavoprotein)</fullName>
    </submittedName>
</protein>
<dbReference type="Gene3D" id="3.40.50.80">
    <property type="entry name" value="Nucleotide-binding domain of ferredoxin-NADP reductase (FNR) module"/>
    <property type="match status" value="1"/>
</dbReference>
<dbReference type="CDD" id="cd06200">
    <property type="entry name" value="SiR_like1"/>
    <property type="match status" value="1"/>
</dbReference>